<dbReference type="AlphaFoldDB" id="A0A0E9TL16"/>
<organism evidence="1">
    <name type="scientific">Anguilla anguilla</name>
    <name type="common">European freshwater eel</name>
    <name type="synonym">Muraena anguilla</name>
    <dbReference type="NCBI Taxonomy" id="7936"/>
    <lineage>
        <taxon>Eukaryota</taxon>
        <taxon>Metazoa</taxon>
        <taxon>Chordata</taxon>
        <taxon>Craniata</taxon>
        <taxon>Vertebrata</taxon>
        <taxon>Euteleostomi</taxon>
        <taxon>Actinopterygii</taxon>
        <taxon>Neopterygii</taxon>
        <taxon>Teleostei</taxon>
        <taxon>Anguilliformes</taxon>
        <taxon>Anguillidae</taxon>
        <taxon>Anguilla</taxon>
    </lineage>
</organism>
<reference evidence="1" key="1">
    <citation type="submission" date="2014-11" db="EMBL/GenBank/DDBJ databases">
        <authorList>
            <person name="Amaro Gonzalez C."/>
        </authorList>
    </citation>
    <scope>NUCLEOTIDE SEQUENCE</scope>
</reference>
<proteinExistence type="predicted"/>
<reference evidence="1" key="2">
    <citation type="journal article" date="2015" name="Fish Shellfish Immunol.">
        <title>Early steps in the European eel (Anguilla anguilla)-Vibrio vulnificus interaction in the gills: Role of the RtxA13 toxin.</title>
        <authorList>
            <person name="Callol A."/>
            <person name="Pajuelo D."/>
            <person name="Ebbesson L."/>
            <person name="Teles M."/>
            <person name="MacKenzie S."/>
            <person name="Amaro C."/>
        </authorList>
    </citation>
    <scope>NUCLEOTIDE SEQUENCE</scope>
</reference>
<accession>A0A0E9TL16</accession>
<sequence>MQVGFFDNAEIVYDAVASVPALPLLKYFVLFKR</sequence>
<dbReference type="EMBL" id="GBXM01055017">
    <property type="protein sequence ID" value="JAH53560.1"/>
    <property type="molecule type" value="Transcribed_RNA"/>
</dbReference>
<evidence type="ECO:0000313" key="1">
    <source>
        <dbReference type="EMBL" id="JAH53560.1"/>
    </source>
</evidence>
<name>A0A0E9TL16_ANGAN</name>
<protein>
    <submittedName>
        <fullName evidence="1">Uncharacterized protein</fullName>
    </submittedName>
</protein>